<sequence length="255" mass="27143">MMNEFHSYNEFNGRSRPGRGEGRGRRGGPGPQDERGFGGGPRDERGFGGPRRGGRGDAAVGVGPGPFGPGGPPPWLAEMFGPSPRGRGRGRGHGGPKVRRGDVRSAILDVLRTSEEPINGYQVIGQIAERSGDAWRPSPGSVYPTIQQLQDEGLVDLDEGSGRRALRLTADGIAWCEEHEAELAAVWAPFDAEPAESADEFGKAKAQIGQVLSAVWQIASTGSPAQRHAALEVLADTRRRLYGILADGDEATEQD</sequence>
<comment type="caution">
    <text evidence="3">The sequence shown here is derived from an EMBL/GenBank/DDBJ whole genome shotgun (WGS) entry which is preliminary data.</text>
</comment>
<organism evidence="3 4">
    <name type="scientific">Nocardioides dubius</name>
    <dbReference type="NCBI Taxonomy" id="317019"/>
    <lineage>
        <taxon>Bacteria</taxon>
        <taxon>Bacillati</taxon>
        <taxon>Actinomycetota</taxon>
        <taxon>Actinomycetes</taxon>
        <taxon>Propionibacteriales</taxon>
        <taxon>Nocardioidaceae</taxon>
        <taxon>Nocardioides</taxon>
    </lineage>
</organism>
<protein>
    <recommendedName>
        <fullName evidence="2">Transcription regulator PadR N-terminal domain-containing protein</fullName>
    </recommendedName>
</protein>
<dbReference type="InterPro" id="IPR036388">
    <property type="entry name" value="WH-like_DNA-bd_sf"/>
</dbReference>
<evidence type="ECO:0000259" key="2">
    <source>
        <dbReference type="Pfam" id="PF03551"/>
    </source>
</evidence>
<evidence type="ECO:0000313" key="4">
    <source>
        <dbReference type="Proteomes" id="UP001501581"/>
    </source>
</evidence>
<proteinExistence type="predicted"/>
<evidence type="ECO:0000313" key="3">
    <source>
        <dbReference type="EMBL" id="GAA1113486.1"/>
    </source>
</evidence>
<dbReference type="InterPro" id="IPR005149">
    <property type="entry name" value="Tscrpt_reg_PadR_N"/>
</dbReference>
<feature type="compositionally biased region" description="Basic residues" evidence="1">
    <location>
        <begin position="86"/>
        <end position="98"/>
    </location>
</feature>
<feature type="domain" description="Transcription regulator PadR N-terminal" evidence="2">
    <location>
        <begin position="107"/>
        <end position="172"/>
    </location>
</feature>
<reference evidence="4" key="1">
    <citation type="journal article" date="2019" name="Int. J. Syst. Evol. Microbiol.">
        <title>The Global Catalogue of Microorganisms (GCM) 10K type strain sequencing project: providing services to taxonomists for standard genome sequencing and annotation.</title>
        <authorList>
            <consortium name="The Broad Institute Genomics Platform"/>
            <consortium name="The Broad Institute Genome Sequencing Center for Infectious Disease"/>
            <person name="Wu L."/>
            <person name="Ma J."/>
        </authorList>
    </citation>
    <scope>NUCLEOTIDE SEQUENCE [LARGE SCALE GENOMIC DNA]</scope>
    <source>
        <strain evidence="4">JCM 13008</strain>
    </source>
</reference>
<dbReference type="InterPro" id="IPR036390">
    <property type="entry name" value="WH_DNA-bd_sf"/>
</dbReference>
<dbReference type="EMBL" id="BAAALG010000017">
    <property type="protein sequence ID" value="GAA1113486.1"/>
    <property type="molecule type" value="Genomic_DNA"/>
</dbReference>
<name>A0ABP4ENU6_9ACTN</name>
<feature type="compositionally biased region" description="Basic and acidic residues" evidence="1">
    <location>
        <begin position="32"/>
        <end position="46"/>
    </location>
</feature>
<feature type="compositionally biased region" description="Pro residues" evidence="1">
    <location>
        <begin position="66"/>
        <end position="75"/>
    </location>
</feature>
<feature type="region of interest" description="Disordered" evidence="1">
    <location>
        <begin position="1"/>
        <end position="99"/>
    </location>
</feature>
<dbReference type="Pfam" id="PF03551">
    <property type="entry name" value="PadR"/>
    <property type="match status" value="1"/>
</dbReference>
<dbReference type="PANTHER" id="PTHR43252:SF2">
    <property type="entry name" value="TRANSCRIPTION REGULATOR, PADR-LIKE FAMILY"/>
    <property type="match status" value="1"/>
</dbReference>
<keyword evidence="4" id="KW-1185">Reference proteome</keyword>
<gene>
    <name evidence="3" type="ORF">GCM10009668_39360</name>
</gene>
<dbReference type="Gene3D" id="1.10.10.10">
    <property type="entry name" value="Winged helix-like DNA-binding domain superfamily/Winged helix DNA-binding domain"/>
    <property type="match status" value="1"/>
</dbReference>
<dbReference type="PANTHER" id="PTHR43252">
    <property type="entry name" value="TRANSCRIPTIONAL REGULATOR YQJI"/>
    <property type="match status" value="1"/>
</dbReference>
<accession>A0ABP4ENU6</accession>
<evidence type="ECO:0000256" key="1">
    <source>
        <dbReference type="SAM" id="MobiDB-lite"/>
    </source>
</evidence>
<dbReference type="Proteomes" id="UP001501581">
    <property type="component" value="Unassembled WGS sequence"/>
</dbReference>
<dbReference type="SUPFAM" id="SSF46785">
    <property type="entry name" value="Winged helix' DNA-binding domain"/>
    <property type="match status" value="1"/>
</dbReference>